<evidence type="ECO:0000256" key="2">
    <source>
        <dbReference type="ARBA" id="ARBA00010015"/>
    </source>
</evidence>
<feature type="region of interest" description="Disordered" evidence="10">
    <location>
        <begin position="498"/>
        <end position="557"/>
    </location>
</feature>
<evidence type="ECO:0000256" key="9">
    <source>
        <dbReference type="ARBA" id="ARBA00023242"/>
    </source>
</evidence>
<dbReference type="InterPro" id="IPR011335">
    <property type="entry name" value="Restrct_endonuc-II-like"/>
</dbReference>
<dbReference type="Proteomes" id="UP001203297">
    <property type="component" value="Unassembled WGS sequence"/>
</dbReference>
<gene>
    <name evidence="12" type="ORF">B0F90DRAFT_1810368</name>
</gene>
<proteinExistence type="inferred from homology"/>
<organism evidence="12 13">
    <name type="scientific">Multifurca ochricompacta</name>
    <dbReference type="NCBI Taxonomy" id="376703"/>
    <lineage>
        <taxon>Eukaryota</taxon>
        <taxon>Fungi</taxon>
        <taxon>Dikarya</taxon>
        <taxon>Basidiomycota</taxon>
        <taxon>Agaricomycotina</taxon>
        <taxon>Agaricomycetes</taxon>
        <taxon>Russulales</taxon>
        <taxon>Russulaceae</taxon>
        <taxon>Multifurca</taxon>
    </lineage>
</organism>
<dbReference type="AlphaFoldDB" id="A0AAD4M352"/>
<name>A0AAD4M352_9AGAM</name>
<feature type="compositionally biased region" description="Basic and acidic residues" evidence="10">
    <location>
        <begin position="523"/>
        <end position="534"/>
    </location>
</feature>
<evidence type="ECO:0000259" key="11">
    <source>
        <dbReference type="SMART" id="SM00891"/>
    </source>
</evidence>
<dbReference type="InterPro" id="IPR010994">
    <property type="entry name" value="RuvA_2-like"/>
</dbReference>
<evidence type="ECO:0000256" key="3">
    <source>
        <dbReference type="ARBA" id="ARBA00022722"/>
    </source>
</evidence>
<dbReference type="GO" id="GO:0003697">
    <property type="term" value="F:single-stranded DNA binding"/>
    <property type="evidence" value="ECO:0007669"/>
    <property type="project" value="TreeGrafter"/>
</dbReference>
<sequence>MSPGTLLSFHHAILGEIHDPSTSQLVLLARGLGLRKILCTLMQIYDQSTNLVLLVNASPEEEAAIGEELGIMGCRNPGLRIVDYEMGKKDRQDLYKNGGLISVTSRILVVDMLQCDLPTELVTGLLVLHAEKVTALSLEAFIVRLYREKNTSGFLKGFSDQPEHITSGLSPLRGIMKELQLHTVLLYPRFHQIVKDSLERKRADVIELYQPMTESMKEIHGALVQCMSTTLAELKRSNTTLDLDDLNVENAYFRSFDAIIRRQLDPVWHKVGPRTKQLVNDLSTLRRLLTYLLNYDPLAFHTYLETIIESNTQSAAGNPRQNQSPWLLTDAAHIIFEMAKRRCYVLKEIREKAMAESTDVIEISDDEDAWDALEEAEGLVRRVPHVTGRRKDQSKPHRPAWLPKNIEPVLEELPKWHLLAETLKEIEEEIIRQDSLSTTICGNNVVLVMTASTQTSSLLSEYLASMDMDAPVGQRGRRMLEDKLRRYLYWKARLSTRPAESSSQPAPIREDPQGTNELNPALRKKDRDRAERTASRRRVRGGAPATVTAHTQHSGQLSSILREEELVLSEFLATQANASPDAELALALSLEASLPPDEAEFEPFYGLLAPVQTVVVRAYADDSDDRILAELQPRFIVMYEPSQDFVRRIEVYKASNPGLAVRVYFMIYQMTAEEHKYLASLRKEKSAFERLIKERGTMLLPIHENHRAASDVGEAIIKTISSRVAGGQKELSAEQSRVIVDMREFRSTLPSLLHASKMDIVPATLTVGDYILTPDICVERKSIPDLVSSFNSGRLYTQCELMSVHYKQPILLIEFEEQKSFSLEIVQDVKSYVKPTGKYPPRTAGSGRSSTQDVSQPPSIQQKLVLLTLAFPRVRILWSSSPYATADIFKDLKADAREPDYAIAVAVGADSDPAAGQGLHGPAEELLRTLPGITVKNAGYVISRVRSIRELCELDLQQLQDILGNEPGKACWEFLHWGEVSVRSGSG</sequence>
<keyword evidence="6" id="KW-0378">Hydrolase</keyword>
<feature type="compositionally biased region" description="Polar residues" evidence="10">
    <location>
        <begin position="846"/>
        <end position="856"/>
    </location>
</feature>
<keyword evidence="9" id="KW-0539">Nucleus</keyword>
<keyword evidence="5" id="KW-0227">DNA damage</keyword>
<dbReference type="GO" id="GO:1901255">
    <property type="term" value="P:nucleotide-excision repair involved in interstrand cross-link repair"/>
    <property type="evidence" value="ECO:0007669"/>
    <property type="project" value="TreeGrafter"/>
</dbReference>
<dbReference type="SUPFAM" id="SSF47781">
    <property type="entry name" value="RuvA domain 2-like"/>
    <property type="match status" value="1"/>
</dbReference>
<evidence type="ECO:0000256" key="6">
    <source>
        <dbReference type="ARBA" id="ARBA00022801"/>
    </source>
</evidence>
<dbReference type="GO" id="GO:0000712">
    <property type="term" value="P:resolution of meiotic recombination intermediates"/>
    <property type="evidence" value="ECO:0007669"/>
    <property type="project" value="TreeGrafter"/>
</dbReference>
<evidence type="ECO:0000313" key="13">
    <source>
        <dbReference type="Proteomes" id="UP001203297"/>
    </source>
</evidence>
<keyword evidence="7" id="KW-0238">DNA-binding</keyword>
<dbReference type="GO" id="GO:0000724">
    <property type="term" value="P:double-strand break repair via homologous recombination"/>
    <property type="evidence" value="ECO:0007669"/>
    <property type="project" value="TreeGrafter"/>
</dbReference>
<accession>A0AAD4M352</accession>
<protein>
    <recommendedName>
        <fullName evidence="11">ERCC4 domain-containing protein</fullName>
    </recommendedName>
</protein>
<evidence type="ECO:0000256" key="10">
    <source>
        <dbReference type="SAM" id="MobiDB-lite"/>
    </source>
</evidence>
<dbReference type="Pfam" id="PF02732">
    <property type="entry name" value="ERCC4"/>
    <property type="match status" value="1"/>
</dbReference>
<dbReference type="EMBL" id="WTXG01000018">
    <property type="protein sequence ID" value="KAI0300476.1"/>
    <property type="molecule type" value="Genomic_DNA"/>
</dbReference>
<dbReference type="InterPro" id="IPR006166">
    <property type="entry name" value="ERCC4_domain"/>
</dbReference>
<dbReference type="PANTHER" id="PTHR10150">
    <property type="entry name" value="DNA REPAIR ENDONUCLEASE XPF"/>
    <property type="match status" value="1"/>
</dbReference>
<keyword evidence="8" id="KW-0234">DNA repair</keyword>
<dbReference type="InterPro" id="IPR047520">
    <property type="entry name" value="XPF_nuclease"/>
</dbReference>
<keyword evidence="3" id="KW-0540">Nuclease</keyword>
<evidence type="ECO:0000256" key="7">
    <source>
        <dbReference type="ARBA" id="ARBA00023125"/>
    </source>
</evidence>
<feature type="domain" description="ERCC4" evidence="11">
    <location>
        <begin position="737"/>
        <end position="817"/>
    </location>
</feature>
<comment type="similarity">
    <text evidence="2">Belongs to the XPF family.</text>
</comment>
<dbReference type="Gene3D" id="1.10.150.20">
    <property type="entry name" value="5' to 3' exonuclease, C-terminal subdomain"/>
    <property type="match status" value="1"/>
</dbReference>
<reference evidence="12" key="1">
    <citation type="journal article" date="2022" name="New Phytol.">
        <title>Evolutionary transition to the ectomycorrhizal habit in the genomes of a hyperdiverse lineage of mushroom-forming fungi.</title>
        <authorList>
            <person name="Looney B."/>
            <person name="Miyauchi S."/>
            <person name="Morin E."/>
            <person name="Drula E."/>
            <person name="Courty P.E."/>
            <person name="Kohler A."/>
            <person name="Kuo A."/>
            <person name="LaButti K."/>
            <person name="Pangilinan J."/>
            <person name="Lipzen A."/>
            <person name="Riley R."/>
            <person name="Andreopoulos W."/>
            <person name="He G."/>
            <person name="Johnson J."/>
            <person name="Nolan M."/>
            <person name="Tritt A."/>
            <person name="Barry K.W."/>
            <person name="Grigoriev I.V."/>
            <person name="Nagy L.G."/>
            <person name="Hibbett D."/>
            <person name="Henrissat B."/>
            <person name="Matheny P.B."/>
            <person name="Labbe J."/>
            <person name="Martin F.M."/>
        </authorList>
    </citation>
    <scope>NUCLEOTIDE SEQUENCE</scope>
    <source>
        <strain evidence="12">BPL690</strain>
    </source>
</reference>
<dbReference type="GO" id="GO:0003684">
    <property type="term" value="F:damaged DNA binding"/>
    <property type="evidence" value="ECO:0007669"/>
    <property type="project" value="TreeGrafter"/>
</dbReference>
<evidence type="ECO:0000256" key="4">
    <source>
        <dbReference type="ARBA" id="ARBA00022759"/>
    </source>
</evidence>
<dbReference type="PANTHER" id="PTHR10150:SF0">
    <property type="entry name" value="DNA REPAIR ENDONUCLEASE XPF"/>
    <property type="match status" value="1"/>
</dbReference>
<comment type="subcellular location">
    <subcellularLocation>
        <location evidence="1">Nucleus</location>
    </subcellularLocation>
</comment>
<dbReference type="GO" id="GO:0000110">
    <property type="term" value="C:nucleotide-excision repair factor 1 complex"/>
    <property type="evidence" value="ECO:0007669"/>
    <property type="project" value="TreeGrafter"/>
</dbReference>
<dbReference type="Gene3D" id="3.40.50.10130">
    <property type="match status" value="1"/>
</dbReference>
<dbReference type="SMART" id="SM00891">
    <property type="entry name" value="ERCC4"/>
    <property type="match status" value="1"/>
</dbReference>
<keyword evidence="4" id="KW-0255">Endonuclease</keyword>
<dbReference type="FunFam" id="3.40.50.10130:FF:000002">
    <property type="entry name" value="DNA repair endonuclease XPF"/>
    <property type="match status" value="1"/>
</dbReference>
<evidence type="ECO:0000256" key="5">
    <source>
        <dbReference type="ARBA" id="ARBA00022763"/>
    </source>
</evidence>
<evidence type="ECO:0000256" key="1">
    <source>
        <dbReference type="ARBA" id="ARBA00004123"/>
    </source>
</evidence>
<keyword evidence="13" id="KW-1185">Reference proteome</keyword>
<dbReference type="GO" id="GO:0000014">
    <property type="term" value="F:single-stranded DNA endodeoxyribonuclease activity"/>
    <property type="evidence" value="ECO:0007669"/>
    <property type="project" value="TreeGrafter"/>
</dbReference>
<dbReference type="SUPFAM" id="SSF52980">
    <property type="entry name" value="Restriction endonuclease-like"/>
    <property type="match status" value="1"/>
</dbReference>
<evidence type="ECO:0000313" key="12">
    <source>
        <dbReference type="EMBL" id="KAI0300476.1"/>
    </source>
</evidence>
<evidence type="ECO:0000256" key="8">
    <source>
        <dbReference type="ARBA" id="ARBA00023204"/>
    </source>
</evidence>
<dbReference type="CDD" id="cd20078">
    <property type="entry name" value="XPF_nuclease_XPF_euk"/>
    <property type="match status" value="1"/>
</dbReference>
<feature type="compositionally biased region" description="Polar residues" evidence="10">
    <location>
        <begin position="548"/>
        <end position="557"/>
    </location>
</feature>
<comment type="caution">
    <text evidence="12">The sequence shown here is derived from an EMBL/GenBank/DDBJ whole genome shotgun (WGS) entry which is preliminary data.</text>
</comment>
<feature type="region of interest" description="Disordered" evidence="10">
    <location>
        <begin position="837"/>
        <end position="856"/>
    </location>
</feature>